<accession>N0BGJ3</accession>
<feature type="transmembrane region" description="Helical" evidence="2">
    <location>
        <begin position="29"/>
        <end position="52"/>
    </location>
</feature>
<dbReference type="AlphaFoldDB" id="N0BGJ3"/>
<dbReference type="OrthoDB" id="7933644at2"/>
<dbReference type="Proteomes" id="UP000005952">
    <property type="component" value="Chromosome"/>
</dbReference>
<keyword evidence="4" id="KW-1185">Reference proteome</keyword>
<feature type="region of interest" description="Disordered" evidence="1">
    <location>
        <begin position="1"/>
        <end position="21"/>
    </location>
</feature>
<dbReference type="EMBL" id="CP005587">
    <property type="protein sequence ID" value="AGK59265.1"/>
    <property type="molecule type" value="Genomic_DNA"/>
</dbReference>
<dbReference type="STRING" id="670307.HYPDE_37968"/>
<sequence>MARQQYSPTKGEVLEPTDARQASPRKMNFRVLIISTALIVVIFAAFTIAFFYQTPPSMDASSGPQPSTTSPATGVQP</sequence>
<gene>
    <name evidence="3" type="ORF">HYPDE_37968</name>
</gene>
<reference evidence="3 4" key="1">
    <citation type="journal article" date="2013" name="Genome Announc.">
        <title>Genome sequences for three denitrifying bacterial strains isolated from a uranium- and nitrate-contaminated subsurface environment.</title>
        <authorList>
            <person name="Venkatramanan R."/>
            <person name="Prakash O."/>
            <person name="Woyke T."/>
            <person name="Chain P."/>
            <person name="Goodwin L.A."/>
            <person name="Watson D."/>
            <person name="Brooks S."/>
            <person name="Kostka J.E."/>
            <person name="Green S.J."/>
        </authorList>
    </citation>
    <scope>NUCLEOTIDE SEQUENCE [LARGE SCALE GENOMIC DNA]</scope>
    <source>
        <strain evidence="3 4">1NES1</strain>
    </source>
</reference>
<organism evidence="3 4">
    <name type="scientific">Hyphomicrobium denitrificans 1NES1</name>
    <dbReference type="NCBI Taxonomy" id="670307"/>
    <lineage>
        <taxon>Bacteria</taxon>
        <taxon>Pseudomonadati</taxon>
        <taxon>Pseudomonadota</taxon>
        <taxon>Alphaproteobacteria</taxon>
        <taxon>Hyphomicrobiales</taxon>
        <taxon>Hyphomicrobiaceae</taxon>
        <taxon>Hyphomicrobium</taxon>
    </lineage>
</organism>
<proteinExistence type="predicted"/>
<keyword evidence="2" id="KW-0812">Transmembrane</keyword>
<keyword evidence="2" id="KW-0472">Membrane</keyword>
<dbReference type="HOGENOM" id="CLU_2633306_0_0_5"/>
<protein>
    <submittedName>
        <fullName evidence="3">Uncharacterized protein</fullName>
    </submittedName>
</protein>
<evidence type="ECO:0000256" key="1">
    <source>
        <dbReference type="SAM" id="MobiDB-lite"/>
    </source>
</evidence>
<name>N0BGJ3_9HYPH</name>
<evidence type="ECO:0000313" key="4">
    <source>
        <dbReference type="Proteomes" id="UP000005952"/>
    </source>
</evidence>
<dbReference type="KEGG" id="hdt:HYPDE_37968"/>
<keyword evidence="2" id="KW-1133">Transmembrane helix</keyword>
<feature type="region of interest" description="Disordered" evidence="1">
    <location>
        <begin position="57"/>
        <end position="77"/>
    </location>
</feature>
<evidence type="ECO:0000256" key="2">
    <source>
        <dbReference type="SAM" id="Phobius"/>
    </source>
</evidence>
<evidence type="ECO:0000313" key="3">
    <source>
        <dbReference type="EMBL" id="AGK59265.1"/>
    </source>
</evidence>